<keyword evidence="6" id="KW-0804">Transcription</keyword>
<evidence type="ECO:0000259" key="9">
    <source>
        <dbReference type="PROSITE" id="PS50157"/>
    </source>
</evidence>
<dbReference type="OrthoDB" id="1708403at2759"/>
<evidence type="ECO:0000256" key="4">
    <source>
        <dbReference type="ARBA" id="ARBA00022833"/>
    </source>
</evidence>
<dbReference type="Pfam" id="PF13912">
    <property type="entry name" value="zf-C2H2_6"/>
    <property type="match status" value="1"/>
</dbReference>
<evidence type="ECO:0000313" key="11">
    <source>
        <dbReference type="Proteomes" id="UP000030748"/>
    </source>
</evidence>
<evidence type="ECO:0000256" key="7">
    <source>
        <dbReference type="ARBA" id="ARBA00023242"/>
    </source>
</evidence>
<evidence type="ECO:0000256" key="2">
    <source>
        <dbReference type="ARBA" id="ARBA00022723"/>
    </source>
</evidence>
<dbReference type="KEGG" id="egt:105952715"/>
<evidence type="ECO:0000256" key="5">
    <source>
        <dbReference type="ARBA" id="ARBA00023015"/>
    </source>
</evidence>
<dbReference type="InterPro" id="IPR052426">
    <property type="entry name" value="Plant_dev_regulator"/>
</dbReference>
<dbReference type="PANTHER" id="PTHR45801">
    <property type="entry name" value="OS07G0101800 PROTEIN"/>
    <property type="match status" value="1"/>
</dbReference>
<dbReference type="GO" id="GO:0005634">
    <property type="term" value="C:nucleus"/>
    <property type="evidence" value="ECO:0007669"/>
    <property type="project" value="UniProtKB-SubCell"/>
</dbReference>
<reference evidence="10 11" key="1">
    <citation type="journal article" date="2013" name="Proc. Natl. Acad. Sci. U.S.A.">
        <title>Fine-scale variation in meiotic recombination in Mimulus inferred from population shotgun sequencing.</title>
        <authorList>
            <person name="Hellsten U."/>
            <person name="Wright K.M."/>
            <person name="Jenkins J."/>
            <person name="Shu S."/>
            <person name="Yuan Y."/>
            <person name="Wessler S.R."/>
            <person name="Schmutz J."/>
            <person name="Willis J.H."/>
            <person name="Rokhsar D.S."/>
        </authorList>
    </citation>
    <scope>NUCLEOTIDE SEQUENCE [LARGE SCALE GENOMIC DNA]</scope>
    <source>
        <strain evidence="11">cv. DUN x IM62</strain>
    </source>
</reference>
<sequence length="332" mass="36683">MEEARYWMWAGKSKPDLDPHLLAATAAMNSSYNESWEEQAFAEDAAGVLGGCVWPPRSYSCSFCRREFRSAQALGGHMNVHRRDRARLKQSPAVLPSSADQVIILPPHINNAAVVNYPASLDAPPPPPYSYYNSSSHENICSFLYSNPNPEFSPTSHTRVSHPAKVIDADDTMTSSPPPPPNPCFLSSSSSLVVRKNDREIYNMVPSSLHSIPRSWSSFIAEKRDGAVLSDSIKNDGEKKSTAGVDHHQQDLSRAAEKAAAEDCVTDDLSTSLNLVVRRTQTNTSSDEEVASFKRRKIESTKPDKSEVFKFSSGSVEDELDLELRLGNILQR</sequence>
<keyword evidence="4" id="KW-0862">Zinc</keyword>
<dbReference type="eggNOG" id="ENOG502QUGK">
    <property type="taxonomic scope" value="Eukaryota"/>
</dbReference>
<dbReference type="PROSITE" id="PS50157">
    <property type="entry name" value="ZINC_FINGER_C2H2_2"/>
    <property type="match status" value="1"/>
</dbReference>
<evidence type="ECO:0000256" key="3">
    <source>
        <dbReference type="ARBA" id="ARBA00022771"/>
    </source>
</evidence>
<organism evidence="10 11">
    <name type="scientific">Erythranthe guttata</name>
    <name type="common">Yellow monkey flower</name>
    <name type="synonym">Mimulus guttatus</name>
    <dbReference type="NCBI Taxonomy" id="4155"/>
    <lineage>
        <taxon>Eukaryota</taxon>
        <taxon>Viridiplantae</taxon>
        <taxon>Streptophyta</taxon>
        <taxon>Embryophyta</taxon>
        <taxon>Tracheophyta</taxon>
        <taxon>Spermatophyta</taxon>
        <taxon>Magnoliopsida</taxon>
        <taxon>eudicotyledons</taxon>
        <taxon>Gunneridae</taxon>
        <taxon>Pentapetalae</taxon>
        <taxon>asterids</taxon>
        <taxon>lamiids</taxon>
        <taxon>Lamiales</taxon>
        <taxon>Phrymaceae</taxon>
        <taxon>Erythranthe</taxon>
    </lineage>
</organism>
<dbReference type="SMART" id="SM00355">
    <property type="entry name" value="ZnF_C2H2"/>
    <property type="match status" value="1"/>
</dbReference>
<dbReference type="PhylomeDB" id="A0A022RMR0"/>
<dbReference type="PROSITE" id="PS00028">
    <property type="entry name" value="ZINC_FINGER_C2H2_1"/>
    <property type="match status" value="1"/>
</dbReference>
<dbReference type="AlphaFoldDB" id="A0A022RMR0"/>
<dbReference type="InterPro" id="IPR036236">
    <property type="entry name" value="Znf_C2H2_sf"/>
</dbReference>
<evidence type="ECO:0000256" key="8">
    <source>
        <dbReference type="PROSITE-ProRule" id="PRU00042"/>
    </source>
</evidence>
<dbReference type="EMBL" id="KI630319">
    <property type="protein sequence ID" value="EYU41757.1"/>
    <property type="molecule type" value="Genomic_DNA"/>
</dbReference>
<evidence type="ECO:0000256" key="1">
    <source>
        <dbReference type="ARBA" id="ARBA00004123"/>
    </source>
</evidence>
<name>A0A022RMR0_ERYGU</name>
<proteinExistence type="predicted"/>
<dbReference type="GO" id="GO:0008270">
    <property type="term" value="F:zinc ion binding"/>
    <property type="evidence" value="ECO:0007669"/>
    <property type="project" value="UniProtKB-KW"/>
</dbReference>
<keyword evidence="2" id="KW-0479">Metal-binding</keyword>
<keyword evidence="5" id="KW-0805">Transcription regulation</keyword>
<dbReference type="InterPro" id="IPR013087">
    <property type="entry name" value="Znf_C2H2_type"/>
</dbReference>
<evidence type="ECO:0000256" key="6">
    <source>
        <dbReference type="ARBA" id="ARBA00023163"/>
    </source>
</evidence>
<keyword evidence="3 8" id="KW-0863">Zinc-finger</keyword>
<dbReference type="PANTHER" id="PTHR45801:SF94">
    <property type="entry name" value="ZINC FINGER PROTEIN 10"/>
    <property type="match status" value="1"/>
</dbReference>
<dbReference type="Gene3D" id="3.30.160.60">
    <property type="entry name" value="Classic Zinc Finger"/>
    <property type="match status" value="1"/>
</dbReference>
<dbReference type="Proteomes" id="UP000030748">
    <property type="component" value="Unassembled WGS sequence"/>
</dbReference>
<comment type="subcellular location">
    <subcellularLocation>
        <location evidence="1">Nucleus</location>
    </subcellularLocation>
</comment>
<feature type="domain" description="C2H2-type" evidence="9">
    <location>
        <begin position="59"/>
        <end position="86"/>
    </location>
</feature>
<gene>
    <name evidence="10" type="ORF">MIMGU_mgv1a024261mg</name>
</gene>
<evidence type="ECO:0000313" key="10">
    <source>
        <dbReference type="EMBL" id="EYU41757.1"/>
    </source>
</evidence>
<keyword evidence="7" id="KW-0539">Nucleus</keyword>
<dbReference type="SUPFAM" id="SSF57667">
    <property type="entry name" value="beta-beta-alpha zinc fingers"/>
    <property type="match status" value="1"/>
</dbReference>
<protein>
    <recommendedName>
        <fullName evidence="9">C2H2-type domain-containing protein</fullName>
    </recommendedName>
</protein>
<keyword evidence="11" id="KW-1185">Reference proteome</keyword>
<dbReference type="STRING" id="4155.A0A022RMR0"/>
<accession>A0A022RMR0</accession>